<dbReference type="Proteomes" id="UP000009872">
    <property type="component" value="Unassembled WGS sequence"/>
</dbReference>
<dbReference type="PATRIC" id="fig|742727.4.peg.669"/>
<dbReference type="STRING" id="742727.HMPREF9447_00664"/>
<proteinExistence type="predicted"/>
<sequence length="87" mass="10256">MLAGIKERLIDFLNSLIDNPQIKIVMKVVFDKIHESRRLVIKECKSCLYGVITDLQGNELMSARFYYKDGDATIYRVKEYYNFNQNN</sequence>
<organism evidence="1 2">
    <name type="scientific">Bacteroides oleiciplenus YIT 12058</name>
    <dbReference type="NCBI Taxonomy" id="742727"/>
    <lineage>
        <taxon>Bacteria</taxon>
        <taxon>Pseudomonadati</taxon>
        <taxon>Bacteroidota</taxon>
        <taxon>Bacteroidia</taxon>
        <taxon>Bacteroidales</taxon>
        <taxon>Bacteroidaceae</taxon>
        <taxon>Bacteroides</taxon>
    </lineage>
</organism>
<dbReference type="RefSeq" id="WP_009128038.1">
    <property type="nucleotide sequence ID" value="NZ_JH992940.1"/>
</dbReference>
<evidence type="ECO:0000313" key="2">
    <source>
        <dbReference type="Proteomes" id="UP000009872"/>
    </source>
</evidence>
<reference evidence="1 2" key="1">
    <citation type="submission" date="2012-09" db="EMBL/GenBank/DDBJ databases">
        <title>The Genome Sequence of Bacteroides oleiciplenus YIT 12058.</title>
        <authorList>
            <consortium name="The Broad Institute Genome Sequencing Platform"/>
            <person name="Earl A."/>
            <person name="Ward D."/>
            <person name="Feldgarden M."/>
            <person name="Gevers D."/>
            <person name="Morotomi M."/>
            <person name="Walker B."/>
            <person name="Young S.K."/>
            <person name="Zeng Q."/>
            <person name="Gargeya S."/>
            <person name="Fitzgerald M."/>
            <person name="Haas B."/>
            <person name="Abouelleil A."/>
            <person name="Alvarado L."/>
            <person name="Arachchi H.M."/>
            <person name="Berlin A.M."/>
            <person name="Chapman S.B."/>
            <person name="Goldberg J."/>
            <person name="Griggs A."/>
            <person name="Gujja S."/>
            <person name="Hansen M."/>
            <person name="Howarth C."/>
            <person name="Imamovic A."/>
            <person name="Larimer J."/>
            <person name="McCowen C."/>
            <person name="Montmayeur A."/>
            <person name="Murphy C."/>
            <person name="Neiman D."/>
            <person name="Pearson M."/>
            <person name="Priest M."/>
            <person name="Roberts A."/>
            <person name="Saif S."/>
            <person name="Shea T."/>
            <person name="Sisk P."/>
            <person name="Sykes S."/>
            <person name="Wortman J."/>
            <person name="Nusbaum C."/>
            <person name="Birren B."/>
        </authorList>
    </citation>
    <scope>NUCLEOTIDE SEQUENCE [LARGE SCALE GENOMIC DNA]</scope>
    <source>
        <strain evidence="1 2">YIT 12058</strain>
    </source>
</reference>
<name>K9E4Y6_9BACE</name>
<accession>K9E4Y6</accession>
<gene>
    <name evidence="1" type="ORF">HMPREF9447_00664</name>
</gene>
<dbReference type="HOGENOM" id="CLU_2476907_0_0_10"/>
<comment type="caution">
    <text evidence="1">The sequence shown here is derived from an EMBL/GenBank/DDBJ whole genome shotgun (WGS) entry which is preliminary data.</text>
</comment>
<dbReference type="AlphaFoldDB" id="K9E4Y6"/>
<protein>
    <submittedName>
        <fullName evidence="1">Uncharacterized protein</fullName>
    </submittedName>
</protein>
<keyword evidence="2" id="KW-1185">Reference proteome</keyword>
<evidence type="ECO:0000313" key="1">
    <source>
        <dbReference type="EMBL" id="EKU92214.1"/>
    </source>
</evidence>
<dbReference type="EMBL" id="ADLF01000002">
    <property type="protein sequence ID" value="EKU92214.1"/>
    <property type="molecule type" value="Genomic_DNA"/>
</dbReference>